<evidence type="ECO:0000259" key="3">
    <source>
        <dbReference type="SMART" id="SM00645"/>
    </source>
</evidence>
<dbReference type="GO" id="GO:0008234">
    <property type="term" value="F:cysteine-type peptidase activity"/>
    <property type="evidence" value="ECO:0007669"/>
    <property type="project" value="InterPro"/>
</dbReference>
<sequence>MDQAFQYVKDNGGIDTEKTYPYEAEDDKCRYNPKNSGATDSGFVDVPAGDEKALMKAIASVGPVSVAIDASHESFQFYSEGVYDEPECNPQNLDHGVLAVGYGTDAKTGQDFWLVKNSWGTTWGDKGYVRMSRNKDNQCGIASSASYPLV</sequence>
<dbReference type="EMBL" id="CAJPEX010015353">
    <property type="protein sequence ID" value="CAG0925625.1"/>
    <property type="molecule type" value="Genomic_DNA"/>
</dbReference>
<dbReference type="InterPro" id="IPR025661">
    <property type="entry name" value="Pept_asp_AS"/>
</dbReference>
<feature type="domain" description="Peptidase C1A papain C-terminal" evidence="3">
    <location>
        <begin position="1"/>
        <end position="149"/>
    </location>
</feature>
<dbReference type="GO" id="GO:0006508">
    <property type="term" value="P:proteolysis"/>
    <property type="evidence" value="ECO:0007669"/>
    <property type="project" value="InterPro"/>
</dbReference>
<dbReference type="PANTHER" id="PTHR12411">
    <property type="entry name" value="CYSTEINE PROTEASE FAMILY C1-RELATED"/>
    <property type="match status" value="1"/>
</dbReference>
<dbReference type="FunFam" id="3.90.70.10:FF:000332">
    <property type="entry name" value="Cathepsin L1"/>
    <property type="match status" value="1"/>
</dbReference>
<proteinExistence type="inferred from homology"/>
<accession>A0A7R9C1D9</accession>
<dbReference type="InterPro" id="IPR000668">
    <property type="entry name" value="Peptidase_C1A_C"/>
</dbReference>
<dbReference type="PROSITE" id="PS00639">
    <property type="entry name" value="THIOL_PROTEASE_HIS"/>
    <property type="match status" value="1"/>
</dbReference>
<reference evidence="4" key="1">
    <citation type="submission" date="2020-11" db="EMBL/GenBank/DDBJ databases">
        <authorList>
            <person name="Tran Van P."/>
        </authorList>
    </citation>
    <scope>NUCLEOTIDE SEQUENCE</scope>
</reference>
<evidence type="ECO:0000313" key="4">
    <source>
        <dbReference type="EMBL" id="CAD7285473.1"/>
    </source>
</evidence>
<protein>
    <recommendedName>
        <fullName evidence="3">Peptidase C1A papain C-terminal domain-containing protein</fullName>
    </recommendedName>
</protein>
<gene>
    <name evidence="4" type="ORF">NMOB1V02_LOCUS13075</name>
</gene>
<dbReference type="Gene3D" id="3.90.70.10">
    <property type="entry name" value="Cysteine proteinases"/>
    <property type="match status" value="1"/>
</dbReference>
<dbReference type="InterPro" id="IPR038765">
    <property type="entry name" value="Papain-like_cys_pep_sf"/>
</dbReference>
<evidence type="ECO:0000313" key="5">
    <source>
        <dbReference type="Proteomes" id="UP000678499"/>
    </source>
</evidence>
<dbReference type="InterPro" id="IPR039417">
    <property type="entry name" value="Peptidase_C1A_papain-like"/>
</dbReference>
<dbReference type="Pfam" id="PF00112">
    <property type="entry name" value="Peptidase_C1"/>
    <property type="match status" value="1"/>
</dbReference>
<dbReference type="SUPFAM" id="SSF54001">
    <property type="entry name" value="Cysteine proteinases"/>
    <property type="match status" value="1"/>
</dbReference>
<evidence type="ECO:0000256" key="1">
    <source>
        <dbReference type="ARBA" id="ARBA00008455"/>
    </source>
</evidence>
<dbReference type="OrthoDB" id="10263972at2759"/>
<dbReference type="AlphaFoldDB" id="A0A7R9C1D9"/>
<evidence type="ECO:0000256" key="2">
    <source>
        <dbReference type="ARBA" id="ARBA00023157"/>
    </source>
</evidence>
<dbReference type="Proteomes" id="UP000678499">
    <property type="component" value="Unassembled WGS sequence"/>
</dbReference>
<dbReference type="InterPro" id="IPR025660">
    <property type="entry name" value="Pept_his_AS"/>
</dbReference>
<dbReference type="PROSITE" id="PS00640">
    <property type="entry name" value="THIOL_PROTEASE_ASN"/>
    <property type="match status" value="1"/>
</dbReference>
<keyword evidence="5" id="KW-1185">Reference proteome</keyword>
<dbReference type="SMART" id="SM00645">
    <property type="entry name" value="Pept_C1"/>
    <property type="match status" value="1"/>
</dbReference>
<comment type="similarity">
    <text evidence="1">Belongs to the peptidase C1 family.</text>
</comment>
<organism evidence="4">
    <name type="scientific">Notodromas monacha</name>
    <dbReference type="NCBI Taxonomy" id="399045"/>
    <lineage>
        <taxon>Eukaryota</taxon>
        <taxon>Metazoa</taxon>
        <taxon>Ecdysozoa</taxon>
        <taxon>Arthropoda</taxon>
        <taxon>Crustacea</taxon>
        <taxon>Oligostraca</taxon>
        <taxon>Ostracoda</taxon>
        <taxon>Podocopa</taxon>
        <taxon>Podocopida</taxon>
        <taxon>Cypridocopina</taxon>
        <taxon>Cypridoidea</taxon>
        <taxon>Cyprididae</taxon>
        <taxon>Notodromas</taxon>
    </lineage>
</organism>
<dbReference type="InterPro" id="IPR013128">
    <property type="entry name" value="Peptidase_C1A"/>
</dbReference>
<name>A0A7R9C1D9_9CRUS</name>
<keyword evidence="2" id="KW-1015">Disulfide bond</keyword>
<dbReference type="EMBL" id="OA897390">
    <property type="protein sequence ID" value="CAD7285473.1"/>
    <property type="molecule type" value="Genomic_DNA"/>
</dbReference>
<dbReference type="CDD" id="cd02248">
    <property type="entry name" value="Peptidase_C1A"/>
    <property type="match status" value="1"/>
</dbReference>